<accession>A0ABD0K7T8</accession>
<evidence type="ECO:0000256" key="4">
    <source>
        <dbReference type="ARBA" id="ARBA00022989"/>
    </source>
</evidence>
<organism evidence="8 9">
    <name type="scientific">Batillaria attramentaria</name>
    <dbReference type="NCBI Taxonomy" id="370345"/>
    <lineage>
        <taxon>Eukaryota</taxon>
        <taxon>Metazoa</taxon>
        <taxon>Spiralia</taxon>
        <taxon>Lophotrochozoa</taxon>
        <taxon>Mollusca</taxon>
        <taxon>Gastropoda</taxon>
        <taxon>Caenogastropoda</taxon>
        <taxon>Sorbeoconcha</taxon>
        <taxon>Cerithioidea</taxon>
        <taxon>Batillariidae</taxon>
        <taxon>Batillaria</taxon>
    </lineage>
</organism>
<comment type="subcellular location">
    <subcellularLocation>
        <location evidence="1">Membrane</location>
        <topology evidence="1">Multi-pass membrane protein</topology>
    </subcellularLocation>
</comment>
<sequence>MSLSEQKPAETTLFPLHKRLMLCLVLVAMESYISFEEIYMLAVLQRADVPTSLVSLPGTLSSAIGVFIIPLLGWASDRLTRCTCLGQKRPFAMLTLTVITIGMSILIGVSGVMLYHVPDNQANFTNSQLPTVTSESAFPQRAVSNGTSSLRLPLRTGSSLPSFETSDGVTTAIQYNNTTISGRYDEMLAGMLQNSTPLGNNSGRGLDEAGQDVPPLGILGVVGFTLADHGYDSSFSTLKAYMLAVTPPSQHDSILVMATLLGAVGGCLTSLLGFLDLTSVFPEGEGILDKGVAQCIVQSLVLLASILIFGTCSLLIGSETPVLARPENGNFDGQKPSTTHRSNDDANRAPIREKREEAFEISSNYDETSRLVPDSKASTSGLCARASAVLKRNKRMIFLCLMTFLGLVTNYAYFVYVTNYVAQVIYDGDPYGLPGSTEYDNYVQGVHVGSLSMLTFYCVFVVFNIFHSKILEMISMRTEYVVVTVICAALILTLALTDNLVVLFVNALIMATYRSVVYTIPFILSNNYSKQE</sequence>
<evidence type="ECO:0000313" key="8">
    <source>
        <dbReference type="EMBL" id="KAK7483060.1"/>
    </source>
</evidence>
<evidence type="ECO:0000256" key="2">
    <source>
        <dbReference type="ARBA" id="ARBA00022448"/>
    </source>
</evidence>
<dbReference type="PANTHER" id="PTHR19432:SF35">
    <property type="entry name" value="SOLUTE CARRIER FAMILY 45 MEMBER 3 ISOFORM X1"/>
    <property type="match status" value="1"/>
</dbReference>
<feature type="transmembrane region" description="Helical" evidence="7">
    <location>
        <begin position="397"/>
        <end position="422"/>
    </location>
</feature>
<feature type="transmembrane region" description="Helical" evidence="7">
    <location>
        <begin position="252"/>
        <end position="275"/>
    </location>
</feature>
<proteinExistence type="predicted"/>
<name>A0ABD0K7T8_9CAEN</name>
<dbReference type="EMBL" id="JACVVK020000234">
    <property type="protein sequence ID" value="KAK7483060.1"/>
    <property type="molecule type" value="Genomic_DNA"/>
</dbReference>
<feature type="transmembrane region" description="Helical" evidence="7">
    <location>
        <begin position="20"/>
        <end position="42"/>
    </location>
</feature>
<reference evidence="8 9" key="1">
    <citation type="journal article" date="2023" name="Sci. Data">
        <title>Genome assembly of the Korean intertidal mud-creeper Batillaria attramentaria.</title>
        <authorList>
            <person name="Patra A.K."/>
            <person name="Ho P.T."/>
            <person name="Jun S."/>
            <person name="Lee S.J."/>
            <person name="Kim Y."/>
            <person name="Won Y.J."/>
        </authorList>
    </citation>
    <scope>NUCLEOTIDE SEQUENCE [LARGE SCALE GENOMIC DNA]</scope>
    <source>
        <strain evidence="8">Wonlab-2016</strain>
    </source>
</reference>
<feature type="region of interest" description="Disordered" evidence="6">
    <location>
        <begin position="326"/>
        <end position="350"/>
    </location>
</feature>
<feature type="non-terminal residue" evidence="8">
    <location>
        <position position="532"/>
    </location>
</feature>
<evidence type="ECO:0000256" key="5">
    <source>
        <dbReference type="ARBA" id="ARBA00023136"/>
    </source>
</evidence>
<keyword evidence="3 7" id="KW-0812">Transmembrane</keyword>
<protein>
    <submittedName>
        <fullName evidence="8">Uncharacterized protein</fullName>
    </submittedName>
</protein>
<evidence type="ECO:0000256" key="6">
    <source>
        <dbReference type="SAM" id="MobiDB-lite"/>
    </source>
</evidence>
<evidence type="ECO:0000256" key="7">
    <source>
        <dbReference type="SAM" id="Phobius"/>
    </source>
</evidence>
<feature type="compositionally biased region" description="Basic and acidic residues" evidence="6">
    <location>
        <begin position="341"/>
        <end position="350"/>
    </location>
</feature>
<comment type="caution">
    <text evidence="8">The sequence shown here is derived from an EMBL/GenBank/DDBJ whole genome shotgun (WGS) entry which is preliminary data.</text>
</comment>
<feature type="transmembrane region" description="Helical" evidence="7">
    <location>
        <begin position="96"/>
        <end position="117"/>
    </location>
</feature>
<dbReference type="Gene3D" id="1.20.1250.20">
    <property type="entry name" value="MFS general substrate transporter like domains"/>
    <property type="match status" value="1"/>
</dbReference>
<keyword evidence="2" id="KW-0813">Transport</keyword>
<dbReference type="PANTHER" id="PTHR19432">
    <property type="entry name" value="SUGAR TRANSPORTER"/>
    <property type="match status" value="1"/>
</dbReference>
<feature type="transmembrane region" description="Helical" evidence="7">
    <location>
        <begin position="54"/>
        <end position="75"/>
    </location>
</feature>
<keyword evidence="5 7" id="KW-0472">Membrane</keyword>
<feature type="transmembrane region" description="Helical" evidence="7">
    <location>
        <begin position="503"/>
        <end position="524"/>
    </location>
</feature>
<feature type="transmembrane region" description="Helical" evidence="7">
    <location>
        <begin position="295"/>
        <end position="316"/>
    </location>
</feature>
<dbReference type="GO" id="GO:0016020">
    <property type="term" value="C:membrane"/>
    <property type="evidence" value="ECO:0007669"/>
    <property type="project" value="UniProtKB-SubCell"/>
</dbReference>
<dbReference type="SUPFAM" id="SSF103473">
    <property type="entry name" value="MFS general substrate transporter"/>
    <property type="match status" value="1"/>
</dbReference>
<dbReference type="InterPro" id="IPR036259">
    <property type="entry name" value="MFS_trans_sf"/>
</dbReference>
<feature type="transmembrane region" description="Helical" evidence="7">
    <location>
        <begin position="478"/>
        <end position="497"/>
    </location>
</feature>
<dbReference type="AlphaFoldDB" id="A0ABD0K7T8"/>
<dbReference type="Proteomes" id="UP001519460">
    <property type="component" value="Unassembled WGS sequence"/>
</dbReference>
<keyword evidence="4 7" id="KW-1133">Transmembrane helix</keyword>
<evidence type="ECO:0000256" key="1">
    <source>
        <dbReference type="ARBA" id="ARBA00004141"/>
    </source>
</evidence>
<gene>
    <name evidence="8" type="ORF">BaRGS_00025723</name>
</gene>
<keyword evidence="9" id="KW-1185">Reference proteome</keyword>
<evidence type="ECO:0000256" key="3">
    <source>
        <dbReference type="ARBA" id="ARBA00022692"/>
    </source>
</evidence>
<feature type="transmembrane region" description="Helical" evidence="7">
    <location>
        <begin position="442"/>
        <end position="466"/>
    </location>
</feature>
<evidence type="ECO:0000313" key="9">
    <source>
        <dbReference type="Proteomes" id="UP001519460"/>
    </source>
</evidence>